<evidence type="ECO:0000259" key="10">
    <source>
        <dbReference type="Pfam" id="PF00696"/>
    </source>
</evidence>
<comment type="caution">
    <text evidence="11">The sequence shown here is derived from an EMBL/GenBank/DDBJ whole genome shotgun (WGS) entry which is preliminary data.</text>
</comment>
<dbReference type="UniPathway" id="UPA00996">
    <property type="reaction ID" value="UER00366"/>
</dbReference>
<comment type="similarity">
    <text evidence="2 9">Belongs to the carbamate kinase family.</text>
</comment>
<dbReference type="AlphaFoldDB" id="A0A5A5U3V6"/>
<dbReference type="Pfam" id="PF00696">
    <property type="entry name" value="AA_kinase"/>
    <property type="match status" value="1"/>
</dbReference>
<evidence type="ECO:0000313" key="12">
    <source>
        <dbReference type="Proteomes" id="UP000323274"/>
    </source>
</evidence>
<evidence type="ECO:0000256" key="6">
    <source>
        <dbReference type="ARBA" id="ARBA00022777"/>
    </source>
</evidence>
<dbReference type="Proteomes" id="UP000323274">
    <property type="component" value="Unassembled WGS sequence"/>
</dbReference>
<feature type="domain" description="Aspartate/glutamate/uridylate kinase" evidence="10">
    <location>
        <begin position="3"/>
        <end position="294"/>
    </location>
</feature>
<dbReference type="PIRSF" id="PIRSF000723">
    <property type="entry name" value="Carbamate_kin"/>
    <property type="match status" value="1"/>
</dbReference>
<comment type="pathway">
    <text evidence="1">Metabolic intermediate metabolism; carbamoyl phosphate degradation; CO(2) and NH(3) from carbamoyl phosphate: step 1/1.</text>
</comment>
<evidence type="ECO:0000313" key="11">
    <source>
        <dbReference type="EMBL" id="GDZ84533.1"/>
    </source>
</evidence>
<dbReference type="InterPro" id="IPR036393">
    <property type="entry name" value="AceGlu_kinase-like_sf"/>
</dbReference>
<dbReference type="PRINTS" id="PR01469">
    <property type="entry name" value="CARBMTKINASE"/>
</dbReference>
<keyword evidence="6 9" id="KW-0418">Kinase</keyword>
<evidence type="ECO:0000256" key="9">
    <source>
        <dbReference type="PIRNR" id="PIRNR000723"/>
    </source>
</evidence>
<evidence type="ECO:0000256" key="2">
    <source>
        <dbReference type="ARBA" id="ARBA00011066"/>
    </source>
</evidence>
<evidence type="ECO:0000256" key="1">
    <source>
        <dbReference type="ARBA" id="ARBA00005118"/>
    </source>
</evidence>
<dbReference type="Gene3D" id="3.40.1160.10">
    <property type="entry name" value="Acetylglutamate kinase-like"/>
    <property type="match status" value="1"/>
</dbReference>
<gene>
    <name evidence="11" type="primary">arcC1</name>
    <name evidence="11" type="ORF">LCIT_17750</name>
</gene>
<keyword evidence="5 9" id="KW-0808">Transferase</keyword>
<dbReference type="GO" id="GO:0008804">
    <property type="term" value="F:carbamate kinase activity"/>
    <property type="evidence" value="ECO:0007669"/>
    <property type="project" value="UniProtKB-UniRule"/>
</dbReference>
<dbReference type="InterPro" id="IPR001048">
    <property type="entry name" value="Asp/Glu/Uridylate_kinase"/>
</dbReference>
<evidence type="ECO:0000256" key="5">
    <source>
        <dbReference type="ARBA" id="ARBA00022679"/>
    </source>
</evidence>
<dbReference type="InterPro" id="IPR003964">
    <property type="entry name" value="Carb_kinase"/>
</dbReference>
<dbReference type="GO" id="GO:0005829">
    <property type="term" value="C:cytosol"/>
    <property type="evidence" value="ECO:0007669"/>
    <property type="project" value="TreeGrafter"/>
</dbReference>
<dbReference type="PANTHER" id="PTHR30409">
    <property type="entry name" value="CARBAMATE KINASE"/>
    <property type="match status" value="1"/>
</dbReference>
<dbReference type="FunFam" id="3.40.1160.10:FF:000007">
    <property type="entry name" value="Carbamate kinase"/>
    <property type="match status" value="1"/>
</dbReference>
<sequence>MMKKIVVALGGNAILTDDPSAQGQGKALEKTAKQLIEFVKKGYQVVITHGNGPQVGNLLLQQEGGASDHNPAMPLDTVGSMTQGEIGLWLANALNMELIRAGFDKKRVATIMTRTLVDKDDPAFKSPSKPIGPFYTAQEAEKIKSKNPTWTLVEDSGRGYRRVVASPRPIDILESKEIEHLVSQDTILVAGGGGGVPVIKVDGFYIGSEAVIDKDFTSEKIAELINADELIILTAVDNVAINFGQENQQPLHRVTVSEVKKYIADNQFAKGSMLPKVLASVDFVEHTGHEAIITGLDNIHELLKNGAGTHIVADVDK</sequence>
<accession>A0A5A5U3V6</accession>
<dbReference type="NCBIfam" id="TIGR00746">
    <property type="entry name" value="arcC"/>
    <property type="match status" value="1"/>
</dbReference>
<name>A0A5A5U3V6_LEUCI</name>
<protein>
    <recommendedName>
        <fullName evidence="3 8">Carbamate kinase</fullName>
    </recommendedName>
</protein>
<dbReference type="CDD" id="cd04235">
    <property type="entry name" value="AAK_CK"/>
    <property type="match status" value="1"/>
</dbReference>
<evidence type="ECO:0000256" key="8">
    <source>
        <dbReference type="NCBIfam" id="TIGR00746"/>
    </source>
</evidence>
<dbReference type="GO" id="GO:0019546">
    <property type="term" value="P:L-arginine deiminase pathway"/>
    <property type="evidence" value="ECO:0007669"/>
    <property type="project" value="TreeGrafter"/>
</dbReference>
<dbReference type="SUPFAM" id="SSF53633">
    <property type="entry name" value="Carbamate kinase-like"/>
    <property type="match status" value="1"/>
</dbReference>
<keyword evidence="4" id="KW-0056">Arginine metabolism</keyword>
<reference evidence="11 12" key="1">
    <citation type="submission" date="2019-04" db="EMBL/GenBank/DDBJ databases">
        <title>A pseudo-fructophilic Leuconostoc citreum strain F192-5 isolated from peel of satsuma mandarin: the first report for isolation and characterization of strain-dependent fructophilic-like characteristics.</title>
        <authorList>
            <person name="Maeno S."/>
            <person name="Tanizawa Y."/>
            <person name="Kajikawa A."/>
            <person name="Kanesaki Y."/>
            <person name="Kubota E."/>
            <person name="Arita M."/>
            <person name="Leon D."/>
            <person name="Endo A."/>
        </authorList>
    </citation>
    <scope>NUCLEOTIDE SEQUENCE [LARGE SCALE GENOMIC DNA]</scope>
    <source>
        <strain evidence="11 12">F192-5</strain>
    </source>
</reference>
<dbReference type="NCBIfam" id="NF009007">
    <property type="entry name" value="PRK12352.1"/>
    <property type="match status" value="1"/>
</dbReference>
<dbReference type="PANTHER" id="PTHR30409:SF1">
    <property type="entry name" value="CARBAMATE KINASE-RELATED"/>
    <property type="match status" value="1"/>
</dbReference>
<evidence type="ECO:0000256" key="4">
    <source>
        <dbReference type="ARBA" id="ARBA00022503"/>
    </source>
</evidence>
<organism evidence="11 12">
    <name type="scientific">Leuconostoc citreum</name>
    <dbReference type="NCBI Taxonomy" id="33964"/>
    <lineage>
        <taxon>Bacteria</taxon>
        <taxon>Bacillati</taxon>
        <taxon>Bacillota</taxon>
        <taxon>Bacilli</taxon>
        <taxon>Lactobacillales</taxon>
        <taxon>Lactobacillaceae</taxon>
        <taxon>Leuconostoc</taxon>
    </lineage>
</organism>
<evidence type="ECO:0000256" key="3">
    <source>
        <dbReference type="ARBA" id="ARBA00013070"/>
    </source>
</evidence>
<proteinExistence type="inferred from homology"/>
<comment type="catalytic activity">
    <reaction evidence="7">
        <text>hydrogencarbonate + NH4(+) + ATP = carbamoyl phosphate + ADP + H2O + H(+)</text>
        <dbReference type="Rhea" id="RHEA:10152"/>
        <dbReference type="ChEBI" id="CHEBI:15377"/>
        <dbReference type="ChEBI" id="CHEBI:15378"/>
        <dbReference type="ChEBI" id="CHEBI:17544"/>
        <dbReference type="ChEBI" id="CHEBI:28938"/>
        <dbReference type="ChEBI" id="CHEBI:30616"/>
        <dbReference type="ChEBI" id="CHEBI:58228"/>
        <dbReference type="ChEBI" id="CHEBI:456216"/>
        <dbReference type="EC" id="2.7.2.2"/>
    </reaction>
</comment>
<evidence type="ECO:0000256" key="7">
    <source>
        <dbReference type="ARBA" id="ARBA00048467"/>
    </source>
</evidence>
<dbReference type="EMBL" id="BJJW01000015">
    <property type="protein sequence ID" value="GDZ84533.1"/>
    <property type="molecule type" value="Genomic_DNA"/>
</dbReference>
<dbReference type="RefSeq" id="WP_149334772.1">
    <property type="nucleotide sequence ID" value="NZ_BJJW01000015.1"/>
</dbReference>